<dbReference type="GO" id="GO:0006974">
    <property type="term" value="P:DNA damage response"/>
    <property type="evidence" value="ECO:0007669"/>
    <property type="project" value="UniProtKB-KW"/>
</dbReference>
<feature type="domain" description="Chromosome segregation in meiosis protein 3" evidence="8">
    <location>
        <begin position="71"/>
        <end position="152"/>
    </location>
</feature>
<keyword evidence="5 6" id="KW-0131">Cell cycle</keyword>
<dbReference type="Pfam" id="PF07962">
    <property type="entry name" value="Swi3"/>
    <property type="match status" value="1"/>
</dbReference>
<name>A0A0L0H8K1_SPIPD</name>
<evidence type="ECO:0000256" key="3">
    <source>
        <dbReference type="ARBA" id="ARBA00022763"/>
    </source>
</evidence>
<organism evidence="9 10">
    <name type="scientific">Spizellomyces punctatus (strain DAOM BR117)</name>
    <dbReference type="NCBI Taxonomy" id="645134"/>
    <lineage>
        <taxon>Eukaryota</taxon>
        <taxon>Fungi</taxon>
        <taxon>Fungi incertae sedis</taxon>
        <taxon>Chytridiomycota</taxon>
        <taxon>Chytridiomycota incertae sedis</taxon>
        <taxon>Chytridiomycetes</taxon>
        <taxon>Spizellomycetales</taxon>
        <taxon>Spizellomycetaceae</taxon>
        <taxon>Spizellomyces</taxon>
    </lineage>
</organism>
<comment type="subcellular location">
    <subcellularLocation>
        <location evidence="1 6">Nucleus</location>
    </subcellularLocation>
</comment>
<dbReference type="GO" id="GO:0003677">
    <property type="term" value="F:DNA binding"/>
    <property type="evidence" value="ECO:0007669"/>
    <property type="project" value="TreeGrafter"/>
</dbReference>
<keyword evidence="3 6" id="KW-0227">DNA damage</keyword>
<feature type="region of interest" description="Disordered" evidence="7">
    <location>
        <begin position="234"/>
        <end position="268"/>
    </location>
</feature>
<dbReference type="eggNOG" id="KOG3004">
    <property type="taxonomic scope" value="Eukaryota"/>
</dbReference>
<comment type="function">
    <text evidence="6">Plays an important role in the control of DNA replication and the maintenance of replication fork stability.</text>
</comment>
<evidence type="ECO:0000259" key="8">
    <source>
        <dbReference type="Pfam" id="PF07962"/>
    </source>
</evidence>
<dbReference type="PANTHER" id="PTHR13220:SF11">
    <property type="entry name" value="TIMELESS-INTERACTING PROTEIN"/>
    <property type="match status" value="1"/>
</dbReference>
<sequence length="268" mass="30263">MEVDDVPELPPSLRIDESLKQPPPPLRRIGESQGSSENGAKDTSAAKPGNDKQRVDKEKKDGRTKKRELVKLDAEKLLGPSGLPRLRHLSSKLTFKGKGHETENLRKLIAFYQIWAHNLFPKLKFASFIERTEKVCRERRMKIFLEAVLQEERRRKTGITDDQMDSNDTTMMEGDGDDHLGLFTSDSQPGGLPQTPNMDHGNTGIHISGSQPLSPSTLAAISANKERALAKLAEKRRQRELQEQREEEERMIAEAENAPLFAEDEDIF</sequence>
<feature type="compositionally biased region" description="Basic and acidic residues" evidence="7">
    <location>
        <begin position="49"/>
        <end position="68"/>
    </location>
</feature>
<evidence type="ECO:0000256" key="4">
    <source>
        <dbReference type="ARBA" id="ARBA00023242"/>
    </source>
</evidence>
<evidence type="ECO:0000313" key="9">
    <source>
        <dbReference type="EMBL" id="KNC97301.1"/>
    </source>
</evidence>
<protein>
    <recommendedName>
        <fullName evidence="6">Chromosome segregation in meiosis protein</fullName>
    </recommendedName>
</protein>
<dbReference type="OMA" id="MKKYAYW"/>
<keyword evidence="10" id="KW-1185">Reference proteome</keyword>
<dbReference type="STRING" id="645134.A0A0L0H8K1"/>
<evidence type="ECO:0000256" key="2">
    <source>
        <dbReference type="ARBA" id="ARBA00006075"/>
    </source>
</evidence>
<keyword evidence="4 6" id="KW-0539">Nucleus</keyword>
<dbReference type="Proteomes" id="UP000053201">
    <property type="component" value="Unassembled WGS sequence"/>
</dbReference>
<reference evidence="9 10" key="1">
    <citation type="submission" date="2009-08" db="EMBL/GenBank/DDBJ databases">
        <title>The Genome Sequence of Spizellomyces punctatus strain DAOM BR117.</title>
        <authorList>
            <consortium name="The Broad Institute Genome Sequencing Platform"/>
            <person name="Russ C."/>
            <person name="Cuomo C."/>
            <person name="Shea T."/>
            <person name="Young S.K."/>
            <person name="Zeng Q."/>
            <person name="Koehrsen M."/>
            <person name="Haas B."/>
            <person name="Borodovsky M."/>
            <person name="Guigo R."/>
            <person name="Alvarado L."/>
            <person name="Berlin A."/>
            <person name="Bochicchio J."/>
            <person name="Borenstein D."/>
            <person name="Chapman S."/>
            <person name="Chen Z."/>
            <person name="Engels R."/>
            <person name="Freedman E."/>
            <person name="Gellesch M."/>
            <person name="Goldberg J."/>
            <person name="Griggs A."/>
            <person name="Gujja S."/>
            <person name="Heiman D."/>
            <person name="Hepburn T."/>
            <person name="Howarth C."/>
            <person name="Jen D."/>
            <person name="Larson L."/>
            <person name="Lewis B."/>
            <person name="Mehta T."/>
            <person name="Park D."/>
            <person name="Pearson M."/>
            <person name="Roberts A."/>
            <person name="Saif S."/>
            <person name="Shenoy N."/>
            <person name="Sisk P."/>
            <person name="Stolte C."/>
            <person name="Sykes S."/>
            <person name="Thomson T."/>
            <person name="Walk T."/>
            <person name="White J."/>
            <person name="Yandava C."/>
            <person name="Burger G."/>
            <person name="Gray M.W."/>
            <person name="Holland P.W.H."/>
            <person name="King N."/>
            <person name="Lang F.B.F."/>
            <person name="Roger A.J."/>
            <person name="Ruiz-Trillo I."/>
            <person name="Lander E."/>
            <person name="Nusbaum C."/>
        </authorList>
    </citation>
    <scope>NUCLEOTIDE SEQUENCE [LARGE SCALE GENOMIC DNA]</scope>
    <source>
        <strain evidence="9 10">DAOM BR117</strain>
    </source>
</reference>
<evidence type="ECO:0000256" key="6">
    <source>
        <dbReference type="RuleBase" id="RU366049"/>
    </source>
</evidence>
<dbReference type="OrthoDB" id="437078at2759"/>
<accession>A0A0L0H8K1</accession>
<dbReference type="InterPro" id="IPR040038">
    <property type="entry name" value="TIPIN/Csm3/Swi3"/>
</dbReference>
<dbReference type="RefSeq" id="XP_016605341.1">
    <property type="nucleotide sequence ID" value="XM_016755394.1"/>
</dbReference>
<proteinExistence type="inferred from homology"/>
<dbReference type="InParanoid" id="A0A0L0H8K1"/>
<feature type="compositionally biased region" description="Basic and acidic residues" evidence="7">
    <location>
        <begin position="234"/>
        <end position="253"/>
    </location>
</feature>
<dbReference type="EMBL" id="KQ257464">
    <property type="protein sequence ID" value="KNC97301.1"/>
    <property type="molecule type" value="Genomic_DNA"/>
</dbReference>
<comment type="similarity">
    <text evidence="2 6">Belongs to the CSM3 family.</text>
</comment>
<dbReference type="GeneID" id="27690458"/>
<gene>
    <name evidence="9" type="ORF">SPPG_07230</name>
</gene>
<evidence type="ECO:0000256" key="1">
    <source>
        <dbReference type="ARBA" id="ARBA00004123"/>
    </source>
</evidence>
<dbReference type="VEuPathDB" id="FungiDB:SPPG_07230"/>
<evidence type="ECO:0000256" key="5">
    <source>
        <dbReference type="ARBA" id="ARBA00023306"/>
    </source>
</evidence>
<dbReference type="GO" id="GO:0031298">
    <property type="term" value="C:replication fork protection complex"/>
    <property type="evidence" value="ECO:0007669"/>
    <property type="project" value="TreeGrafter"/>
</dbReference>
<dbReference type="PANTHER" id="PTHR13220">
    <property type="entry name" value="TIMELESS INTERACTING-RELATED"/>
    <property type="match status" value="1"/>
</dbReference>
<dbReference type="GO" id="GO:0000076">
    <property type="term" value="P:DNA replication checkpoint signaling"/>
    <property type="evidence" value="ECO:0007669"/>
    <property type="project" value="UniProtKB-UniRule"/>
</dbReference>
<evidence type="ECO:0000313" key="10">
    <source>
        <dbReference type="Proteomes" id="UP000053201"/>
    </source>
</evidence>
<feature type="region of interest" description="Disordered" evidence="7">
    <location>
        <begin position="1"/>
        <end position="68"/>
    </location>
</feature>
<dbReference type="GO" id="GO:0031297">
    <property type="term" value="P:replication fork processing"/>
    <property type="evidence" value="ECO:0007669"/>
    <property type="project" value="UniProtKB-UniRule"/>
</dbReference>
<dbReference type="AlphaFoldDB" id="A0A0L0H8K1"/>
<dbReference type="GO" id="GO:0043111">
    <property type="term" value="P:replication fork arrest"/>
    <property type="evidence" value="ECO:0007669"/>
    <property type="project" value="TreeGrafter"/>
</dbReference>
<evidence type="ECO:0000256" key="7">
    <source>
        <dbReference type="SAM" id="MobiDB-lite"/>
    </source>
</evidence>
<dbReference type="InterPro" id="IPR012923">
    <property type="entry name" value="Csm3"/>
</dbReference>